<name>A0A4P7NBD0_PYROR</name>
<evidence type="ECO:0000256" key="1">
    <source>
        <dbReference type="SAM" id="MobiDB-lite"/>
    </source>
</evidence>
<dbReference type="VEuPathDB" id="FungiDB:M_BR32_EuGene_00045591"/>
<dbReference type="PANTHER" id="PTHR42912">
    <property type="entry name" value="METHYLTRANSFERASE"/>
    <property type="match status" value="1"/>
</dbReference>
<keyword evidence="2" id="KW-0472">Membrane</keyword>
<dbReference type="Pfam" id="PF13489">
    <property type="entry name" value="Methyltransf_23"/>
    <property type="match status" value="1"/>
</dbReference>
<reference evidence="3 4" key="1">
    <citation type="journal article" date="2019" name="Mol. Biol. Evol.">
        <title>Blast fungal genomes show frequent chromosomal changes, gene gains and losses, and effector gene turnover.</title>
        <authorList>
            <person name="Gomez Luciano L.B."/>
            <person name="Jason Tsai I."/>
            <person name="Chuma I."/>
            <person name="Tosa Y."/>
            <person name="Chen Y.H."/>
            <person name="Li J.Y."/>
            <person name="Li M.Y."/>
            <person name="Jade Lu M.Y."/>
            <person name="Nakayashiki H."/>
            <person name="Li W.H."/>
        </authorList>
    </citation>
    <scope>NUCLEOTIDE SEQUENCE [LARGE SCALE GENOMIC DNA]</scope>
    <source>
        <strain evidence="3">MZ5-1-6</strain>
    </source>
</reference>
<dbReference type="PANTHER" id="PTHR42912:SF83">
    <property type="entry name" value="METHYLTRANSFERASE TYPE 11 DOMAIN-CONTAINING PROTEIN"/>
    <property type="match status" value="1"/>
</dbReference>
<evidence type="ECO:0000313" key="4">
    <source>
        <dbReference type="Proteomes" id="UP000294847"/>
    </source>
</evidence>
<organism evidence="3 4">
    <name type="scientific">Pyricularia oryzae</name>
    <name type="common">Rice blast fungus</name>
    <name type="synonym">Magnaporthe oryzae</name>
    <dbReference type="NCBI Taxonomy" id="318829"/>
    <lineage>
        <taxon>Eukaryota</taxon>
        <taxon>Fungi</taxon>
        <taxon>Dikarya</taxon>
        <taxon>Ascomycota</taxon>
        <taxon>Pezizomycotina</taxon>
        <taxon>Sordariomycetes</taxon>
        <taxon>Sordariomycetidae</taxon>
        <taxon>Magnaporthales</taxon>
        <taxon>Pyriculariaceae</taxon>
        <taxon>Pyricularia</taxon>
    </lineage>
</organism>
<dbReference type="GO" id="GO:0008168">
    <property type="term" value="F:methyltransferase activity"/>
    <property type="evidence" value="ECO:0007669"/>
    <property type="project" value="TreeGrafter"/>
</dbReference>
<dbReference type="InterPro" id="IPR050508">
    <property type="entry name" value="Methyltransf_Superfamily"/>
</dbReference>
<dbReference type="SUPFAM" id="SSF53335">
    <property type="entry name" value="S-adenosyl-L-methionine-dependent methyltransferases"/>
    <property type="match status" value="1"/>
</dbReference>
<keyword evidence="2" id="KW-0812">Transmembrane</keyword>
<dbReference type="Proteomes" id="UP000294847">
    <property type="component" value="Chromosome 3"/>
</dbReference>
<dbReference type="Gene3D" id="3.40.50.150">
    <property type="entry name" value="Vaccinia Virus protein VP39"/>
    <property type="match status" value="1"/>
</dbReference>
<evidence type="ECO:0000313" key="3">
    <source>
        <dbReference type="EMBL" id="QBZ59062.1"/>
    </source>
</evidence>
<gene>
    <name evidence="3" type="ORF">PoMZ_04022</name>
</gene>
<proteinExistence type="predicted"/>
<dbReference type="EMBL" id="CP034206">
    <property type="protein sequence ID" value="QBZ59062.1"/>
    <property type="molecule type" value="Genomic_DNA"/>
</dbReference>
<keyword evidence="2" id="KW-1133">Transmembrane helix</keyword>
<evidence type="ECO:0000256" key="2">
    <source>
        <dbReference type="SAM" id="Phobius"/>
    </source>
</evidence>
<sequence length="486" mass="53672">MCAMRQKLPGSLSAVLGRSVALSSGLRTGTGFDFLGYKSGFPPCCRRYIHQSQTNSKKAKSPARSIVVTKTKDLPPALKHRAGKPKSISNPEEPAKNEKQDKREPLPELFRKYRYPFVGSIVAGSLFMAYASYLITAFVQTSSSAACCGAHPNPDAAAQDDYDETLRQTEPAQPTGLPPTISRATASEFDTGLDWPEWLMGVTKIRQSLAAECRGDVLEVAVGTGRNFKYYDWDDIADVEPNLRVVRRLEKRRDMKLARDQEVEMTSYTGVDVSADVLEIARTRIRTLVPGMKTLLRKGRTKEEEEAGNAQFREAGFEEFLNLQGDKLRLVRADVHNGLPLPPSLSVNSEASGPPPTEEPTRYDVIVQTFGLCSVSSPKRLLANMADVLKPQTGRMLLLEHGRGNWGFVNNVLDKLAPTHFQRFGCWWNRDIERIVRDAASEVPGLEVVSIKRPGVLQAGTTLLIELRVRSDETKDGAAAAVSKPT</sequence>
<dbReference type="AlphaFoldDB" id="A0A4P7NBD0"/>
<accession>A0A4P7NBD0</accession>
<feature type="transmembrane region" description="Helical" evidence="2">
    <location>
        <begin position="117"/>
        <end position="139"/>
    </location>
</feature>
<protein>
    <submittedName>
        <fullName evidence="3">Uncharacterized protein</fullName>
    </submittedName>
</protein>
<feature type="region of interest" description="Disordered" evidence="1">
    <location>
        <begin position="52"/>
        <end position="105"/>
    </location>
</feature>
<feature type="compositionally biased region" description="Basic and acidic residues" evidence="1">
    <location>
        <begin position="93"/>
        <end position="105"/>
    </location>
</feature>
<dbReference type="InterPro" id="IPR029063">
    <property type="entry name" value="SAM-dependent_MTases_sf"/>
</dbReference>